<keyword evidence="1" id="KW-0472">Membrane</keyword>
<dbReference type="AlphaFoldDB" id="A0A0C3BJ09"/>
<dbReference type="HOGENOM" id="CLU_1687340_0_0_1"/>
<feature type="transmembrane region" description="Helical" evidence="1">
    <location>
        <begin position="86"/>
        <end position="106"/>
    </location>
</feature>
<feature type="transmembrane region" description="Helical" evidence="1">
    <location>
        <begin position="27"/>
        <end position="47"/>
    </location>
</feature>
<proteinExistence type="predicted"/>
<feature type="transmembrane region" description="Helical" evidence="1">
    <location>
        <begin position="113"/>
        <end position="139"/>
    </location>
</feature>
<gene>
    <name evidence="2" type="ORF">PILCRDRAFT_623596</name>
</gene>
<accession>A0A0C3BJ09</accession>
<reference evidence="3" key="2">
    <citation type="submission" date="2015-01" db="EMBL/GenBank/DDBJ databases">
        <title>Evolutionary Origins and Diversification of the Mycorrhizal Mutualists.</title>
        <authorList>
            <consortium name="DOE Joint Genome Institute"/>
            <consortium name="Mycorrhizal Genomics Consortium"/>
            <person name="Kohler A."/>
            <person name="Kuo A."/>
            <person name="Nagy L.G."/>
            <person name="Floudas D."/>
            <person name="Copeland A."/>
            <person name="Barry K.W."/>
            <person name="Cichocki N."/>
            <person name="Veneault-Fourrey C."/>
            <person name="LaButti K."/>
            <person name="Lindquist E.A."/>
            <person name="Lipzen A."/>
            <person name="Lundell T."/>
            <person name="Morin E."/>
            <person name="Murat C."/>
            <person name="Riley R."/>
            <person name="Ohm R."/>
            <person name="Sun H."/>
            <person name="Tunlid A."/>
            <person name="Henrissat B."/>
            <person name="Grigoriev I.V."/>
            <person name="Hibbett D.S."/>
            <person name="Martin F."/>
        </authorList>
    </citation>
    <scope>NUCLEOTIDE SEQUENCE [LARGE SCALE GENOMIC DNA]</scope>
    <source>
        <strain evidence="3">F 1598</strain>
    </source>
</reference>
<evidence type="ECO:0000313" key="3">
    <source>
        <dbReference type="Proteomes" id="UP000054166"/>
    </source>
</evidence>
<keyword evidence="3" id="KW-1185">Reference proteome</keyword>
<reference evidence="2 3" key="1">
    <citation type="submission" date="2014-04" db="EMBL/GenBank/DDBJ databases">
        <authorList>
            <consortium name="DOE Joint Genome Institute"/>
            <person name="Kuo A."/>
            <person name="Tarkka M."/>
            <person name="Buscot F."/>
            <person name="Kohler A."/>
            <person name="Nagy L.G."/>
            <person name="Floudas D."/>
            <person name="Copeland A."/>
            <person name="Barry K.W."/>
            <person name="Cichocki N."/>
            <person name="Veneault-Fourrey C."/>
            <person name="LaButti K."/>
            <person name="Lindquist E.A."/>
            <person name="Lipzen A."/>
            <person name="Lundell T."/>
            <person name="Morin E."/>
            <person name="Murat C."/>
            <person name="Sun H."/>
            <person name="Tunlid A."/>
            <person name="Henrissat B."/>
            <person name="Grigoriev I.V."/>
            <person name="Hibbett D.S."/>
            <person name="Martin F."/>
            <person name="Nordberg H.P."/>
            <person name="Cantor M.N."/>
            <person name="Hua S.X."/>
        </authorList>
    </citation>
    <scope>NUCLEOTIDE SEQUENCE [LARGE SCALE GENOMIC DNA]</scope>
    <source>
        <strain evidence="2 3">F 1598</strain>
    </source>
</reference>
<evidence type="ECO:0000313" key="2">
    <source>
        <dbReference type="EMBL" id="KIM77357.1"/>
    </source>
</evidence>
<dbReference type="EMBL" id="KN833026">
    <property type="protein sequence ID" value="KIM77357.1"/>
    <property type="molecule type" value="Genomic_DNA"/>
</dbReference>
<protein>
    <submittedName>
        <fullName evidence="2">Uncharacterized protein</fullName>
    </submittedName>
</protein>
<organism evidence="2 3">
    <name type="scientific">Piloderma croceum (strain F 1598)</name>
    <dbReference type="NCBI Taxonomy" id="765440"/>
    <lineage>
        <taxon>Eukaryota</taxon>
        <taxon>Fungi</taxon>
        <taxon>Dikarya</taxon>
        <taxon>Basidiomycota</taxon>
        <taxon>Agaricomycotina</taxon>
        <taxon>Agaricomycetes</taxon>
        <taxon>Agaricomycetidae</taxon>
        <taxon>Atheliales</taxon>
        <taxon>Atheliaceae</taxon>
        <taxon>Piloderma</taxon>
    </lineage>
</organism>
<sequence length="156" mass="17088">MANKTYSQSSPPLCLRFLQQHQQIDKWICLIVLPVFFGHLLGSFASLRVQVWLAVQRTPIPAKSDVETTSSDETTSSSDGGSETGLIAGGVVAGSLILLILGLGIGHIVSWELLFNFILGSVLMLPLTEMMFSCLYDLFGIRQTLYRNLDGGSFVY</sequence>
<dbReference type="InParanoid" id="A0A0C3BJ09"/>
<keyword evidence="1" id="KW-1133">Transmembrane helix</keyword>
<name>A0A0C3BJ09_PILCF</name>
<dbReference type="Proteomes" id="UP000054166">
    <property type="component" value="Unassembled WGS sequence"/>
</dbReference>
<evidence type="ECO:0000256" key="1">
    <source>
        <dbReference type="SAM" id="Phobius"/>
    </source>
</evidence>
<keyword evidence="1" id="KW-0812">Transmembrane</keyword>